<reference evidence="2 3" key="1">
    <citation type="submission" date="2019-01" db="EMBL/GenBank/DDBJ databases">
        <authorList>
            <person name="Chen W.-M."/>
        </authorList>
    </citation>
    <scope>NUCLEOTIDE SEQUENCE [LARGE SCALE GENOMIC DNA]</scope>
    <source>
        <strain evidence="2 3">FSY-9</strain>
    </source>
</reference>
<feature type="domain" description="Xylose isomerase-like TIM barrel" evidence="1">
    <location>
        <begin position="49"/>
        <end position="312"/>
    </location>
</feature>
<dbReference type="OrthoDB" id="3615236at2"/>
<dbReference type="Pfam" id="PF01261">
    <property type="entry name" value="AP_endonuc_2"/>
    <property type="match status" value="1"/>
</dbReference>
<dbReference type="InterPro" id="IPR013022">
    <property type="entry name" value="Xyl_isomerase-like_TIM-brl"/>
</dbReference>
<keyword evidence="3" id="KW-1185">Reference proteome</keyword>
<evidence type="ECO:0000313" key="2">
    <source>
        <dbReference type="EMBL" id="RVU02275.1"/>
    </source>
</evidence>
<protein>
    <submittedName>
        <fullName evidence="2">Sugar phosphate isomerase/epimerase</fullName>
    </submittedName>
</protein>
<dbReference type="PANTHER" id="PTHR12110:SF53">
    <property type="entry name" value="BLR5974 PROTEIN"/>
    <property type="match status" value="1"/>
</dbReference>
<evidence type="ECO:0000259" key="1">
    <source>
        <dbReference type="Pfam" id="PF01261"/>
    </source>
</evidence>
<comment type="caution">
    <text evidence="2">The sequence shown here is derived from an EMBL/GenBank/DDBJ whole genome shotgun (WGS) entry which is preliminary data.</text>
</comment>
<dbReference type="GO" id="GO:0016853">
    <property type="term" value="F:isomerase activity"/>
    <property type="evidence" value="ECO:0007669"/>
    <property type="project" value="UniProtKB-KW"/>
</dbReference>
<dbReference type="PANTHER" id="PTHR12110">
    <property type="entry name" value="HYDROXYPYRUVATE ISOMERASE"/>
    <property type="match status" value="1"/>
</dbReference>
<sequence>MTTTNAKGLKLGTTLYSLTTQFHAREYSFEELVRKVAADGIGPGLEVVGFQSIRGFPKVSDEFAERFAALIEETGLVPSCLGINADLRIDPDRPMSEDESLAYHIGQLEAAARLGFPLVRYQYPAGPAVIERLAPTAEKLGVKLGLEVHAPHHANHPDILAYREMYERVGSPYLGFIPDFGATARAVPPSFFEAQADNGVPADLIELAKDYWARAGEPYERRDAYIADARGRGFADRHIMALVIIFGLFSRATPESWADIMPQVIHIHGKFFDFDDNGQEIAVDYERILPVFVAAGYDGFMSSEYEGHMWNDADGFDKIRRHHALCRGILDRIQP</sequence>
<dbReference type="Proteomes" id="UP000282837">
    <property type="component" value="Unassembled WGS sequence"/>
</dbReference>
<gene>
    <name evidence="2" type="ORF">EOE18_17330</name>
</gene>
<dbReference type="RefSeq" id="WP_127711859.1">
    <property type="nucleotide sequence ID" value="NZ_SACO01000022.1"/>
</dbReference>
<dbReference type="EMBL" id="SACO01000022">
    <property type="protein sequence ID" value="RVU02275.1"/>
    <property type="molecule type" value="Genomic_DNA"/>
</dbReference>
<evidence type="ECO:0000313" key="3">
    <source>
        <dbReference type="Proteomes" id="UP000282837"/>
    </source>
</evidence>
<dbReference type="Gene3D" id="3.20.20.150">
    <property type="entry name" value="Divalent-metal-dependent TIM barrel enzymes"/>
    <property type="match status" value="1"/>
</dbReference>
<organism evidence="2 3">
    <name type="scientific">Novosphingobium umbonatum</name>
    <dbReference type="NCBI Taxonomy" id="1908524"/>
    <lineage>
        <taxon>Bacteria</taxon>
        <taxon>Pseudomonadati</taxon>
        <taxon>Pseudomonadota</taxon>
        <taxon>Alphaproteobacteria</taxon>
        <taxon>Sphingomonadales</taxon>
        <taxon>Sphingomonadaceae</taxon>
        <taxon>Novosphingobium</taxon>
    </lineage>
</organism>
<dbReference type="AlphaFoldDB" id="A0A3S2UMV0"/>
<proteinExistence type="predicted"/>
<dbReference type="SUPFAM" id="SSF51658">
    <property type="entry name" value="Xylose isomerase-like"/>
    <property type="match status" value="1"/>
</dbReference>
<dbReference type="InterPro" id="IPR050312">
    <property type="entry name" value="IolE/XylAMocC-like"/>
</dbReference>
<dbReference type="InterPro" id="IPR036237">
    <property type="entry name" value="Xyl_isomerase-like_sf"/>
</dbReference>
<name>A0A3S2UMV0_9SPHN</name>
<accession>A0A3S2UMV0</accession>
<keyword evidence="2" id="KW-0413">Isomerase</keyword>